<dbReference type="PANTHER" id="PTHR43727:SF2">
    <property type="entry name" value="GROUP IV DECARBOXYLASE"/>
    <property type="match status" value="1"/>
</dbReference>
<dbReference type="InterPro" id="IPR029066">
    <property type="entry name" value="PLP-binding_barrel"/>
</dbReference>
<keyword evidence="4 5" id="KW-0456">Lyase</keyword>
<dbReference type="GO" id="GO:0009089">
    <property type="term" value="P:lysine biosynthetic process via diaminopimelate"/>
    <property type="evidence" value="ECO:0007669"/>
    <property type="project" value="UniProtKB-UniRule"/>
</dbReference>
<protein>
    <recommendedName>
        <fullName evidence="5 6">Diaminopimelate decarboxylase</fullName>
        <shortName evidence="5">DAP decarboxylase</shortName>
        <shortName evidence="5">DAPDC</shortName>
        <ecNumber evidence="5 6">4.1.1.20</ecNumber>
    </recommendedName>
</protein>
<evidence type="ECO:0000256" key="3">
    <source>
        <dbReference type="ARBA" id="ARBA00022898"/>
    </source>
</evidence>
<keyword evidence="5" id="KW-0028">Amino-acid biosynthesis</keyword>
<dbReference type="InterPro" id="IPR009006">
    <property type="entry name" value="Ala_racemase/Decarboxylase_C"/>
</dbReference>
<evidence type="ECO:0000313" key="10">
    <source>
        <dbReference type="EMBL" id="KAA9041529.1"/>
    </source>
</evidence>
<evidence type="ECO:0000256" key="2">
    <source>
        <dbReference type="ARBA" id="ARBA00022793"/>
    </source>
</evidence>
<comment type="pathway">
    <text evidence="5 8">Amino-acid biosynthesis; L-lysine biosynthesis via DAP pathway; L-lysine from DL-2,6-diaminopimelate: step 1/1.</text>
</comment>
<feature type="modified residue" description="N6-(pyridoxal phosphate)lysine" evidence="5 7">
    <location>
        <position position="52"/>
    </location>
</feature>
<comment type="cofactor">
    <cofactor evidence="1 5 7 8">
        <name>pyridoxal 5'-phosphate</name>
        <dbReference type="ChEBI" id="CHEBI:597326"/>
    </cofactor>
</comment>
<feature type="active site" description="Proton donor" evidence="7">
    <location>
        <position position="332"/>
    </location>
</feature>
<comment type="caution">
    <text evidence="5">Lacks conserved residue(s) required for the propagation of feature annotation.</text>
</comment>
<feature type="binding site" evidence="5">
    <location>
        <position position="360"/>
    </location>
    <ligand>
        <name>substrate</name>
    </ligand>
</feature>
<accession>A0A5J5IKJ0</accession>
<dbReference type="Gene3D" id="3.20.20.10">
    <property type="entry name" value="Alanine racemase"/>
    <property type="match status" value="1"/>
</dbReference>
<dbReference type="PRINTS" id="PR01181">
    <property type="entry name" value="DAPDCRBXLASE"/>
</dbReference>
<dbReference type="FunFam" id="3.20.20.10:FF:000003">
    <property type="entry name" value="Diaminopimelate decarboxylase"/>
    <property type="match status" value="1"/>
</dbReference>
<organism evidence="10 11">
    <name type="scientific">Ginsengibacter hankyongi</name>
    <dbReference type="NCBI Taxonomy" id="2607284"/>
    <lineage>
        <taxon>Bacteria</taxon>
        <taxon>Pseudomonadati</taxon>
        <taxon>Bacteroidota</taxon>
        <taxon>Chitinophagia</taxon>
        <taxon>Chitinophagales</taxon>
        <taxon>Chitinophagaceae</taxon>
        <taxon>Ginsengibacter</taxon>
    </lineage>
</organism>
<dbReference type="SUPFAM" id="SSF50621">
    <property type="entry name" value="Alanine racemase C-terminal domain-like"/>
    <property type="match status" value="1"/>
</dbReference>
<dbReference type="UniPathway" id="UPA00034">
    <property type="reaction ID" value="UER00027"/>
</dbReference>
<evidence type="ECO:0000256" key="7">
    <source>
        <dbReference type="PIRSR" id="PIRSR600183-50"/>
    </source>
</evidence>
<comment type="caution">
    <text evidence="10">The sequence shown here is derived from an EMBL/GenBank/DDBJ whole genome shotgun (WGS) entry which is preliminary data.</text>
</comment>
<dbReference type="GO" id="GO:0030170">
    <property type="term" value="F:pyridoxal phosphate binding"/>
    <property type="evidence" value="ECO:0007669"/>
    <property type="project" value="UniProtKB-UniRule"/>
</dbReference>
<dbReference type="PANTHER" id="PTHR43727">
    <property type="entry name" value="DIAMINOPIMELATE DECARBOXYLASE"/>
    <property type="match status" value="1"/>
</dbReference>
<dbReference type="InterPro" id="IPR002986">
    <property type="entry name" value="DAP_deCOOHase_LysA"/>
</dbReference>
<keyword evidence="3 5" id="KW-0663">Pyridoxal phosphate</keyword>
<evidence type="ECO:0000256" key="8">
    <source>
        <dbReference type="RuleBase" id="RU003738"/>
    </source>
</evidence>
<evidence type="ECO:0000256" key="4">
    <source>
        <dbReference type="ARBA" id="ARBA00023239"/>
    </source>
</evidence>
<proteinExistence type="inferred from homology"/>
<dbReference type="InterPro" id="IPR022644">
    <property type="entry name" value="De-COase2_N"/>
</dbReference>
<evidence type="ECO:0000256" key="6">
    <source>
        <dbReference type="NCBIfam" id="TIGR01048"/>
    </source>
</evidence>
<dbReference type="CDD" id="cd06828">
    <property type="entry name" value="PLPDE_III_DapDC"/>
    <property type="match status" value="1"/>
</dbReference>
<feature type="binding site" evidence="5">
    <location>
        <position position="333"/>
    </location>
    <ligand>
        <name>substrate</name>
    </ligand>
</feature>
<dbReference type="HAMAP" id="MF_02120">
    <property type="entry name" value="LysA"/>
    <property type="match status" value="1"/>
</dbReference>
<dbReference type="NCBIfam" id="TIGR01048">
    <property type="entry name" value="lysA"/>
    <property type="match status" value="1"/>
</dbReference>
<keyword evidence="2 5" id="KW-0210">Decarboxylase</keyword>
<comment type="subunit">
    <text evidence="5">Homodimer.</text>
</comment>
<dbReference type="Gene3D" id="2.40.37.10">
    <property type="entry name" value="Lyase, Ornithine Decarboxylase, Chain A, domain 1"/>
    <property type="match status" value="1"/>
</dbReference>
<dbReference type="InterPro" id="IPR000183">
    <property type="entry name" value="Orn/DAP/Arg_de-COase"/>
</dbReference>
<dbReference type="Proteomes" id="UP000326903">
    <property type="component" value="Unassembled WGS sequence"/>
</dbReference>
<comment type="similarity">
    <text evidence="5">Belongs to the Orn/Lys/Arg decarboxylase class-II family. LysA subfamily.</text>
</comment>
<keyword evidence="5 8" id="KW-0457">Lysine biosynthesis</keyword>
<evidence type="ECO:0000256" key="1">
    <source>
        <dbReference type="ARBA" id="ARBA00001933"/>
    </source>
</evidence>
<dbReference type="InterPro" id="IPR022653">
    <property type="entry name" value="De-COase2_pyr-phos_BS"/>
</dbReference>
<feature type="binding site" evidence="5">
    <location>
        <position position="302"/>
    </location>
    <ligand>
        <name>substrate</name>
    </ligand>
</feature>
<feature type="binding site" evidence="5">
    <location>
        <position position="306"/>
    </location>
    <ligand>
        <name>substrate</name>
    </ligand>
</feature>
<dbReference type="Pfam" id="PF02784">
    <property type="entry name" value="Orn_Arg_deC_N"/>
    <property type="match status" value="1"/>
</dbReference>
<evidence type="ECO:0000256" key="5">
    <source>
        <dbReference type="HAMAP-Rule" id="MF_02120"/>
    </source>
</evidence>
<dbReference type="PROSITE" id="PS00878">
    <property type="entry name" value="ODR_DC_2_1"/>
    <property type="match status" value="1"/>
</dbReference>
<comment type="catalytic activity">
    <reaction evidence="5 8">
        <text>meso-2,6-diaminopimelate + H(+) = L-lysine + CO2</text>
        <dbReference type="Rhea" id="RHEA:15101"/>
        <dbReference type="ChEBI" id="CHEBI:15378"/>
        <dbReference type="ChEBI" id="CHEBI:16526"/>
        <dbReference type="ChEBI" id="CHEBI:32551"/>
        <dbReference type="ChEBI" id="CHEBI:57791"/>
        <dbReference type="EC" id="4.1.1.20"/>
    </reaction>
</comment>
<feature type="binding site" evidence="5">
    <location>
        <position position="360"/>
    </location>
    <ligand>
        <name>pyridoxal 5'-phosphate</name>
        <dbReference type="ChEBI" id="CHEBI:597326"/>
    </ligand>
</feature>
<comment type="function">
    <text evidence="5">Specifically catalyzes the decarboxylation of meso-diaminopimelate (meso-DAP) to L-lysine.</text>
</comment>
<dbReference type="GO" id="GO:0008836">
    <property type="term" value="F:diaminopimelate decarboxylase activity"/>
    <property type="evidence" value="ECO:0007669"/>
    <property type="project" value="UniProtKB-UniRule"/>
</dbReference>
<dbReference type="EMBL" id="VYQF01000001">
    <property type="protein sequence ID" value="KAA9041529.1"/>
    <property type="molecule type" value="Genomic_DNA"/>
</dbReference>
<feature type="domain" description="Orn/DAP/Arg decarboxylase 2 N-terminal" evidence="9">
    <location>
        <begin position="28"/>
        <end position="270"/>
    </location>
</feature>
<dbReference type="SUPFAM" id="SSF51419">
    <property type="entry name" value="PLP-binding barrel"/>
    <property type="match status" value="1"/>
</dbReference>
<name>A0A5J5IKJ0_9BACT</name>
<evidence type="ECO:0000313" key="11">
    <source>
        <dbReference type="Proteomes" id="UP000326903"/>
    </source>
</evidence>
<dbReference type="RefSeq" id="WP_150413649.1">
    <property type="nucleotide sequence ID" value="NZ_VYQF01000001.1"/>
</dbReference>
<dbReference type="PRINTS" id="PR01179">
    <property type="entry name" value="ODADCRBXLASE"/>
</dbReference>
<dbReference type="EC" id="4.1.1.20" evidence="5 6"/>
<reference evidence="10 11" key="1">
    <citation type="submission" date="2019-09" db="EMBL/GenBank/DDBJ databases">
        <title>Draft genome sequence of Ginsengibacter sp. BR5-29.</title>
        <authorList>
            <person name="Im W.-T."/>
        </authorList>
    </citation>
    <scope>NUCLEOTIDE SEQUENCE [LARGE SCALE GENOMIC DNA]</scope>
    <source>
        <strain evidence="10 11">BR5-29</strain>
    </source>
</reference>
<keyword evidence="11" id="KW-1185">Reference proteome</keyword>
<feature type="binding site" evidence="5">
    <location>
        <position position="222"/>
    </location>
    <ligand>
        <name>pyridoxal 5'-phosphate</name>
        <dbReference type="ChEBI" id="CHEBI:597326"/>
    </ligand>
</feature>
<gene>
    <name evidence="5 10" type="primary">lysA</name>
    <name evidence="10" type="ORF">FW778_05775</name>
</gene>
<dbReference type="AlphaFoldDB" id="A0A5J5IKJ0"/>
<sequence>MPQVLSHKQLLSIAEEFGTPVYVYHAEKIAEQYSKLINAFKNTDVKFFYACKALTNINILRYIKSIGANIDCSSINEVKLALYAGFTPERILYTSNGIAFDEIDEAKSLGVNINIDSLSNLEKFGEKYGHAYPVGIRLRPNILAGGNLKISTGHDKSKFGIPVDQIEQILSVVHKYNLFIRGLQIHTGSDIDDVDVFVKGIEVLFDIIPHFKELEFVDLGGGFKVPYKEGDTETDINALAQKVSEAFANHPNPGNRHLQVWFEPGKFLVSASGYLVTQVNVIKKTSATTFASVNSGFNHLIRPMFYNSYHRIENISNENGPEKKYSIVGNICETDTFAWDRKISEITEGDYLVFYNAGAYGFEMSSNFNSRFKPGEVLIKEGKATLIRRRDSFEDLLQNQLL</sequence>
<evidence type="ECO:0000259" key="9">
    <source>
        <dbReference type="Pfam" id="PF02784"/>
    </source>
</evidence>